<gene>
    <name evidence="1" type="ORF">HF086_003338</name>
</gene>
<evidence type="ECO:0000313" key="1">
    <source>
        <dbReference type="EMBL" id="KAH9645008.1"/>
    </source>
</evidence>
<comment type="caution">
    <text evidence="1">The sequence shown here is derived from an EMBL/GenBank/DDBJ whole genome shotgun (WGS) entry which is preliminary data.</text>
</comment>
<name>A0A922MY08_SPOEX</name>
<reference evidence="1" key="1">
    <citation type="journal article" date="2021" name="G3 (Bethesda)">
        <title>Genome and transcriptome analysis of the beet armyworm Spodoptera exigua reveals targets for pest control. .</title>
        <authorList>
            <person name="Simon S."/>
            <person name="Breeschoten T."/>
            <person name="Jansen H.J."/>
            <person name="Dirks R.P."/>
            <person name="Schranz M.E."/>
            <person name="Ros V.I.D."/>
        </authorList>
    </citation>
    <scope>NUCLEOTIDE SEQUENCE</scope>
    <source>
        <strain evidence="1">TB_SE_WUR_2020</strain>
    </source>
</reference>
<dbReference type="Proteomes" id="UP000814243">
    <property type="component" value="Unassembled WGS sequence"/>
</dbReference>
<sequence>MVDMAVANNNKPMDQLMSPVVLHDITYEYLRKGEQRKSRQAASIVEGLPQYGVGHYPMNIEKQLRCVLCHSRVCWQCKKCLKRLCVEKACFENFDT</sequence>
<protein>
    <submittedName>
        <fullName evidence="1">Uncharacterized protein</fullName>
    </submittedName>
</protein>
<organism evidence="1 2">
    <name type="scientific">Spodoptera exigua</name>
    <name type="common">Beet armyworm</name>
    <name type="synonym">Noctua fulgens</name>
    <dbReference type="NCBI Taxonomy" id="7107"/>
    <lineage>
        <taxon>Eukaryota</taxon>
        <taxon>Metazoa</taxon>
        <taxon>Ecdysozoa</taxon>
        <taxon>Arthropoda</taxon>
        <taxon>Hexapoda</taxon>
        <taxon>Insecta</taxon>
        <taxon>Pterygota</taxon>
        <taxon>Neoptera</taxon>
        <taxon>Endopterygota</taxon>
        <taxon>Lepidoptera</taxon>
        <taxon>Glossata</taxon>
        <taxon>Ditrysia</taxon>
        <taxon>Noctuoidea</taxon>
        <taxon>Noctuidae</taxon>
        <taxon>Amphipyrinae</taxon>
        <taxon>Spodoptera</taxon>
    </lineage>
</organism>
<accession>A0A922MY08</accession>
<dbReference type="EMBL" id="JACEFF010000058">
    <property type="protein sequence ID" value="KAH9645008.1"/>
    <property type="molecule type" value="Genomic_DNA"/>
</dbReference>
<proteinExistence type="predicted"/>
<dbReference type="AlphaFoldDB" id="A0A922MY08"/>
<evidence type="ECO:0000313" key="2">
    <source>
        <dbReference type="Proteomes" id="UP000814243"/>
    </source>
</evidence>